<evidence type="ECO:0000313" key="3">
    <source>
        <dbReference type="Proteomes" id="UP001209317"/>
    </source>
</evidence>
<sequence length="207" mass="23686">MHKTNTVHDALALKLQCGVPFFAVEEDNKFLGIVALDDLQQLDEEKQLQEVEDEFIKISVKETDHILTALKLMQSFKIDVIAVTNSSQDFLGEISQDSIIDAVSKYLSVNEGRFGLIALEVLPLHYSITELTKLVQANDAEIMQLNTYPDHETGNLIISIMVNKTELSALVATFQRYEYHVRYYFGEENYDNKLQANYDLLMKYINL</sequence>
<accession>A0AAE3ILU2</accession>
<feature type="domain" description="CBS" evidence="1">
    <location>
        <begin position="58"/>
        <end position="104"/>
    </location>
</feature>
<proteinExistence type="predicted"/>
<gene>
    <name evidence="2" type="ORF">OD355_05625</name>
</gene>
<reference evidence="2" key="1">
    <citation type="submission" date="2022-10" db="EMBL/GenBank/DDBJ databases">
        <authorList>
            <person name="Kim H.S."/>
            <person name="Kim J.-S."/>
            <person name="Suh M.K."/>
            <person name="Eom M.K."/>
            <person name="Lee J.-S."/>
        </authorList>
    </citation>
    <scope>NUCLEOTIDE SEQUENCE</scope>
    <source>
        <strain evidence="2">LIP-5</strain>
    </source>
</reference>
<keyword evidence="3" id="KW-1185">Reference proteome</keyword>
<dbReference type="AlphaFoldDB" id="A0AAE3ILU2"/>
<dbReference type="RefSeq" id="WP_263037482.1">
    <property type="nucleotide sequence ID" value="NZ_JAOTPL010000005.1"/>
</dbReference>
<dbReference type="InterPro" id="IPR000644">
    <property type="entry name" value="CBS_dom"/>
</dbReference>
<dbReference type="Gene3D" id="3.10.580.10">
    <property type="entry name" value="CBS-domain"/>
    <property type="match status" value="1"/>
</dbReference>
<comment type="caution">
    <text evidence="2">The sequence shown here is derived from an EMBL/GenBank/DDBJ whole genome shotgun (WGS) entry which is preliminary data.</text>
</comment>
<dbReference type="SUPFAM" id="SSF54631">
    <property type="entry name" value="CBS-domain pair"/>
    <property type="match status" value="1"/>
</dbReference>
<name>A0AAE3ILU2_9BACT</name>
<dbReference type="EMBL" id="JAOTPL010000005">
    <property type="protein sequence ID" value="MCU7693994.1"/>
    <property type="molecule type" value="Genomic_DNA"/>
</dbReference>
<dbReference type="Proteomes" id="UP001209317">
    <property type="component" value="Unassembled WGS sequence"/>
</dbReference>
<protein>
    <recommendedName>
        <fullName evidence="1">CBS domain-containing protein</fullName>
    </recommendedName>
</protein>
<evidence type="ECO:0000259" key="1">
    <source>
        <dbReference type="Pfam" id="PF00571"/>
    </source>
</evidence>
<organism evidence="2 3">
    <name type="scientific">Haoranjiania flava</name>
    <dbReference type="NCBI Taxonomy" id="1856322"/>
    <lineage>
        <taxon>Bacteria</taxon>
        <taxon>Pseudomonadati</taxon>
        <taxon>Bacteroidota</taxon>
        <taxon>Chitinophagia</taxon>
        <taxon>Chitinophagales</taxon>
        <taxon>Chitinophagaceae</taxon>
        <taxon>Haoranjiania</taxon>
    </lineage>
</organism>
<evidence type="ECO:0000313" key="2">
    <source>
        <dbReference type="EMBL" id="MCU7693994.1"/>
    </source>
</evidence>
<dbReference type="Pfam" id="PF00571">
    <property type="entry name" value="CBS"/>
    <property type="match status" value="1"/>
</dbReference>
<dbReference type="InterPro" id="IPR046342">
    <property type="entry name" value="CBS_dom_sf"/>
</dbReference>